<accession>A0ABY5Y4R8</accession>
<name>A0ABY5Y4R8_9FLAO</name>
<dbReference type="Proteomes" id="UP001059209">
    <property type="component" value="Chromosome"/>
</dbReference>
<dbReference type="EMBL" id="CP104205">
    <property type="protein sequence ID" value="UWX53811.1"/>
    <property type="molecule type" value="Genomic_DNA"/>
</dbReference>
<proteinExistence type="predicted"/>
<dbReference type="RefSeq" id="WP_260571340.1">
    <property type="nucleotide sequence ID" value="NZ_CP104205.1"/>
</dbReference>
<sequence length="35" mass="3686">MEKAMEIGVGGQISATAGAAVDDRYADPVELSRYN</sequence>
<protein>
    <submittedName>
        <fullName evidence="1">Uncharacterized protein</fullName>
    </submittedName>
</protein>
<reference evidence="1" key="1">
    <citation type="submission" date="2022-09" db="EMBL/GenBank/DDBJ databases">
        <title>Maribacter litopenaei sp. nov., isolated from the intestinal tract of the Pacific White Shrimp, Litopenaeus vannamei.</title>
        <authorList>
            <person name="Kim S.Y."/>
            <person name="Hwang C.Y."/>
        </authorList>
    </citation>
    <scope>NUCLEOTIDE SEQUENCE</scope>
    <source>
        <strain evidence="1">HL-LV01</strain>
    </source>
</reference>
<gene>
    <name evidence="1" type="ORF">NYZ99_11760</name>
</gene>
<evidence type="ECO:0000313" key="2">
    <source>
        <dbReference type="Proteomes" id="UP001059209"/>
    </source>
</evidence>
<evidence type="ECO:0000313" key="1">
    <source>
        <dbReference type="EMBL" id="UWX53811.1"/>
    </source>
</evidence>
<keyword evidence="2" id="KW-1185">Reference proteome</keyword>
<organism evidence="1 2">
    <name type="scientific">Maribacter litopenaei</name>
    <dbReference type="NCBI Taxonomy" id="2976127"/>
    <lineage>
        <taxon>Bacteria</taxon>
        <taxon>Pseudomonadati</taxon>
        <taxon>Bacteroidota</taxon>
        <taxon>Flavobacteriia</taxon>
        <taxon>Flavobacteriales</taxon>
        <taxon>Flavobacteriaceae</taxon>
        <taxon>Maribacter</taxon>
    </lineage>
</organism>